<reference evidence="2" key="1">
    <citation type="submission" date="2023-04" db="EMBL/GenBank/DDBJ databases">
        <authorList>
            <person name="Vijverberg K."/>
            <person name="Xiong W."/>
            <person name="Schranz E."/>
        </authorList>
    </citation>
    <scope>NUCLEOTIDE SEQUENCE</scope>
</reference>
<feature type="region of interest" description="Disordered" evidence="1">
    <location>
        <begin position="1"/>
        <end position="49"/>
    </location>
</feature>
<dbReference type="Proteomes" id="UP001177003">
    <property type="component" value="Chromosome 8"/>
</dbReference>
<feature type="region of interest" description="Disordered" evidence="1">
    <location>
        <begin position="91"/>
        <end position="117"/>
    </location>
</feature>
<accession>A0AA35ZT44</accession>
<name>A0AA35ZT44_LACSI</name>
<evidence type="ECO:0000313" key="2">
    <source>
        <dbReference type="EMBL" id="CAI9298380.1"/>
    </source>
</evidence>
<sequence length="277" mass="30822">MFPPQADQPQSKRRRLETRQSEQIASLVSGLPTPPITATTTRPSATKMFSTGPSSVFDVVGSSAPPGFSVPRFNMDAASERLALHMAEEQLFSPSPRGKGISIDEGGAQDENPSRASLQKEVSVLSQKNIKLDIQVAELRAQNIDLRIKVSKLQYDKTYLSGQLAEFKKDKKFKSKQISDLQEHFNLLTSSYIELKKKLEADLGDKYKATAEEQRFNLHVQAFPVDVPIGQSSGTAERIAVDPPVAPHIQEIIRKGQEDDTERGEIVVQKECYSEYF</sequence>
<evidence type="ECO:0000256" key="1">
    <source>
        <dbReference type="SAM" id="MobiDB-lite"/>
    </source>
</evidence>
<proteinExistence type="predicted"/>
<keyword evidence="3" id="KW-1185">Reference proteome</keyword>
<evidence type="ECO:0000313" key="3">
    <source>
        <dbReference type="Proteomes" id="UP001177003"/>
    </source>
</evidence>
<dbReference type="EMBL" id="OX465084">
    <property type="protein sequence ID" value="CAI9298380.1"/>
    <property type="molecule type" value="Genomic_DNA"/>
</dbReference>
<feature type="compositionally biased region" description="Low complexity" evidence="1">
    <location>
        <begin position="36"/>
        <end position="46"/>
    </location>
</feature>
<organism evidence="2 3">
    <name type="scientific">Lactuca saligna</name>
    <name type="common">Willowleaf lettuce</name>
    <dbReference type="NCBI Taxonomy" id="75948"/>
    <lineage>
        <taxon>Eukaryota</taxon>
        <taxon>Viridiplantae</taxon>
        <taxon>Streptophyta</taxon>
        <taxon>Embryophyta</taxon>
        <taxon>Tracheophyta</taxon>
        <taxon>Spermatophyta</taxon>
        <taxon>Magnoliopsida</taxon>
        <taxon>eudicotyledons</taxon>
        <taxon>Gunneridae</taxon>
        <taxon>Pentapetalae</taxon>
        <taxon>asterids</taxon>
        <taxon>campanulids</taxon>
        <taxon>Asterales</taxon>
        <taxon>Asteraceae</taxon>
        <taxon>Cichorioideae</taxon>
        <taxon>Cichorieae</taxon>
        <taxon>Lactucinae</taxon>
        <taxon>Lactuca</taxon>
    </lineage>
</organism>
<protein>
    <submittedName>
        <fullName evidence="2">Uncharacterized protein</fullName>
    </submittedName>
</protein>
<dbReference type="AlphaFoldDB" id="A0AA35ZT44"/>
<gene>
    <name evidence="2" type="ORF">LSALG_LOCUS37150</name>
</gene>